<dbReference type="Proteomes" id="UP001597112">
    <property type="component" value="Unassembled WGS sequence"/>
</dbReference>
<protein>
    <recommendedName>
        <fullName evidence="3">Lipoprotein SmpA/OmlA domain-containing protein</fullName>
    </recommendedName>
</protein>
<sequence length="122" mass="13803">MRSLSVGCLLVCLMCLSCRKPLPELKGIETEVWMNDKNGCSGARVTSIETLKEQKAALLGLSEMEIVQVLGKPDRNELYKRNQKFYYYYLQPAPECEQHSDSALRLAIRFNAMGLAKEISVE</sequence>
<dbReference type="RefSeq" id="WP_377574848.1">
    <property type="nucleotide sequence ID" value="NZ_JBHTKA010000001.1"/>
</dbReference>
<keyword evidence="2" id="KW-1185">Reference proteome</keyword>
<evidence type="ECO:0000313" key="2">
    <source>
        <dbReference type="Proteomes" id="UP001597112"/>
    </source>
</evidence>
<evidence type="ECO:0000313" key="1">
    <source>
        <dbReference type="EMBL" id="MFD0998328.1"/>
    </source>
</evidence>
<evidence type="ECO:0008006" key="3">
    <source>
        <dbReference type="Google" id="ProtNLM"/>
    </source>
</evidence>
<organism evidence="1 2">
    <name type="scientific">Ohtaekwangia kribbensis</name>
    <dbReference type="NCBI Taxonomy" id="688913"/>
    <lineage>
        <taxon>Bacteria</taxon>
        <taxon>Pseudomonadati</taxon>
        <taxon>Bacteroidota</taxon>
        <taxon>Cytophagia</taxon>
        <taxon>Cytophagales</taxon>
        <taxon>Fulvivirgaceae</taxon>
        <taxon>Ohtaekwangia</taxon>
    </lineage>
</organism>
<dbReference type="EMBL" id="JBHTKA010000001">
    <property type="protein sequence ID" value="MFD0998328.1"/>
    <property type="molecule type" value="Genomic_DNA"/>
</dbReference>
<proteinExistence type="predicted"/>
<accession>A0ABW3JWG2</accession>
<reference evidence="2" key="1">
    <citation type="journal article" date="2019" name="Int. J. Syst. Evol. Microbiol.">
        <title>The Global Catalogue of Microorganisms (GCM) 10K type strain sequencing project: providing services to taxonomists for standard genome sequencing and annotation.</title>
        <authorList>
            <consortium name="The Broad Institute Genomics Platform"/>
            <consortium name="The Broad Institute Genome Sequencing Center for Infectious Disease"/>
            <person name="Wu L."/>
            <person name="Ma J."/>
        </authorList>
    </citation>
    <scope>NUCLEOTIDE SEQUENCE [LARGE SCALE GENOMIC DNA]</scope>
    <source>
        <strain evidence="2">CCUG 58938</strain>
    </source>
</reference>
<name>A0ABW3JWG2_9BACT</name>
<comment type="caution">
    <text evidence="1">The sequence shown here is derived from an EMBL/GenBank/DDBJ whole genome shotgun (WGS) entry which is preliminary data.</text>
</comment>
<gene>
    <name evidence="1" type="ORF">ACFQ21_03380</name>
</gene>